<dbReference type="GeneID" id="64696790"/>
<gene>
    <name evidence="1" type="ORF">F5147DRAFT_658995</name>
</gene>
<keyword evidence="2" id="KW-1185">Reference proteome</keyword>
<proteinExistence type="predicted"/>
<accession>A0A9P7ETA3</accession>
<sequence length="215" mass="23878">MSEQDQNGMSDQDIPVQIPSPIVPVGWDNSTVYLYLLLIHKDYLSAMLPAIIPALMSPLGDSTAIAAYYNGRTLSAFGAVHSHRYASRKLLLIVHYNELVPSLLLPPISNQFLVGFMQAMNPPFRWVTRDAQCGPVFTRDMKHFPFNIVDKDNTCQSRGSVFTMFLLFSVVNDLLIAIVNKRSLGFPGTLCSFIDTIAGVLAPTLELQHCQHASH</sequence>
<reference evidence="1" key="1">
    <citation type="journal article" date="2020" name="New Phytol.">
        <title>Comparative genomics reveals dynamic genome evolution in host specialist ectomycorrhizal fungi.</title>
        <authorList>
            <person name="Lofgren L.A."/>
            <person name="Nguyen N.H."/>
            <person name="Vilgalys R."/>
            <person name="Ruytinx J."/>
            <person name="Liao H.L."/>
            <person name="Branco S."/>
            <person name="Kuo A."/>
            <person name="LaButti K."/>
            <person name="Lipzen A."/>
            <person name="Andreopoulos W."/>
            <person name="Pangilinan J."/>
            <person name="Riley R."/>
            <person name="Hundley H."/>
            <person name="Na H."/>
            <person name="Barry K."/>
            <person name="Grigoriev I.V."/>
            <person name="Stajich J.E."/>
            <person name="Kennedy P.G."/>
        </authorList>
    </citation>
    <scope>NUCLEOTIDE SEQUENCE</scope>
    <source>
        <strain evidence="1">FC423</strain>
    </source>
</reference>
<organism evidence="1 2">
    <name type="scientific">Suillus discolor</name>
    <dbReference type="NCBI Taxonomy" id="1912936"/>
    <lineage>
        <taxon>Eukaryota</taxon>
        <taxon>Fungi</taxon>
        <taxon>Dikarya</taxon>
        <taxon>Basidiomycota</taxon>
        <taxon>Agaricomycotina</taxon>
        <taxon>Agaricomycetes</taxon>
        <taxon>Agaricomycetidae</taxon>
        <taxon>Boletales</taxon>
        <taxon>Suillineae</taxon>
        <taxon>Suillaceae</taxon>
        <taxon>Suillus</taxon>
    </lineage>
</organism>
<protein>
    <submittedName>
        <fullName evidence="1">Uncharacterized protein</fullName>
    </submittedName>
</protein>
<dbReference type="Proteomes" id="UP000823399">
    <property type="component" value="Unassembled WGS sequence"/>
</dbReference>
<dbReference type="RefSeq" id="XP_041285144.1">
    <property type="nucleotide sequence ID" value="XM_041434531.1"/>
</dbReference>
<comment type="caution">
    <text evidence="1">The sequence shown here is derived from an EMBL/GenBank/DDBJ whole genome shotgun (WGS) entry which is preliminary data.</text>
</comment>
<dbReference type="OrthoDB" id="2617297at2759"/>
<name>A0A9P7ETA3_9AGAM</name>
<evidence type="ECO:0000313" key="1">
    <source>
        <dbReference type="EMBL" id="KAG2087257.1"/>
    </source>
</evidence>
<evidence type="ECO:0000313" key="2">
    <source>
        <dbReference type="Proteomes" id="UP000823399"/>
    </source>
</evidence>
<dbReference type="AlphaFoldDB" id="A0A9P7ETA3"/>
<dbReference type="EMBL" id="JABBWM010000134">
    <property type="protein sequence ID" value="KAG2087257.1"/>
    <property type="molecule type" value="Genomic_DNA"/>
</dbReference>